<reference evidence="8 9" key="1">
    <citation type="submission" date="2015-11" db="EMBL/GenBank/DDBJ databases">
        <title>Whole-Genome Sequence of Candidatus Oderbacter manganicum from the National Park Lower Oder Valley, Germany.</title>
        <authorList>
            <person name="Braun B."/>
            <person name="Liere K."/>
            <person name="Szewzyk U."/>
        </authorList>
    </citation>
    <scope>NUCLEOTIDE SEQUENCE [LARGE SCALE GENOMIC DNA]</scope>
    <source>
        <strain evidence="8 9">OTSz_A_272</strain>
    </source>
</reference>
<comment type="cofactor">
    <cofactor evidence="1">
        <name>Mg(2+)</name>
        <dbReference type="ChEBI" id="CHEBI:18420"/>
    </cofactor>
</comment>
<dbReference type="GO" id="GO:0004659">
    <property type="term" value="F:prenyltransferase activity"/>
    <property type="evidence" value="ECO:0007669"/>
    <property type="project" value="InterPro"/>
</dbReference>
<dbReference type="EMBL" id="CP013244">
    <property type="protein sequence ID" value="ANP44973.1"/>
    <property type="molecule type" value="Genomic_DNA"/>
</dbReference>
<dbReference type="InterPro" id="IPR053378">
    <property type="entry name" value="Prenyl_diphosphate_synthase"/>
</dbReference>
<dbReference type="InterPro" id="IPR008949">
    <property type="entry name" value="Isoprenoid_synthase_dom_sf"/>
</dbReference>
<organism evidence="8 9">
    <name type="scientific">Candidatus Viadribacter manganicus</name>
    <dbReference type="NCBI Taxonomy" id="1759059"/>
    <lineage>
        <taxon>Bacteria</taxon>
        <taxon>Pseudomonadati</taxon>
        <taxon>Pseudomonadota</taxon>
        <taxon>Alphaproteobacteria</taxon>
        <taxon>Hyphomonadales</taxon>
        <taxon>Hyphomonadaceae</taxon>
        <taxon>Candidatus Viadribacter</taxon>
    </lineage>
</organism>
<evidence type="ECO:0000256" key="4">
    <source>
        <dbReference type="ARBA" id="ARBA00022723"/>
    </source>
</evidence>
<protein>
    <submittedName>
        <fullName evidence="8">Farnesyl-diphosphate synthase</fullName>
    </submittedName>
</protein>
<dbReference type="NCBIfam" id="NF045485">
    <property type="entry name" value="FPPsyn"/>
    <property type="match status" value="1"/>
</dbReference>
<keyword evidence="3 7" id="KW-0808">Transferase</keyword>
<dbReference type="GO" id="GO:0016114">
    <property type="term" value="P:terpenoid biosynthetic process"/>
    <property type="evidence" value="ECO:0007669"/>
    <property type="project" value="UniProtKB-ARBA"/>
</dbReference>
<dbReference type="PANTHER" id="PTHR43281:SF1">
    <property type="entry name" value="FARNESYL DIPHOSPHATE SYNTHASE"/>
    <property type="match status" value="1"/>
</dbReference>
<dbReference type="STRING" id="1759059.ATE48_03055"/>
<evidence type="ECO:0000313" key="9">
    <source>
        <dbReference type="Proteomes" id="UP000092498"/>
    </source>
</evidence>
<dbReference type="InParanoid" id="A0A1B1AEJ1"/>
<dbReference type="FunFam" id="1.10.600.10:FF:000001">
    <property type="entry name" value="Geranylgeranyl diphosphate synthase"/>
    <property type="match status" value="1"/>
</dbReference>
<dbReference type="OrthoDB" id="9805316at2"/>
<dbReference type="SFLD" id="SFLDG01017">
    <property type="entry name" value="Polyprenyl_Transferase_Like"/>
    <property type="match status" value="1"/>
</dbReference>
<evidence type="ECO:0000256" key="7">
    <source>
        <dbReference type="RuleBase" id="RU004466"/>
    </source>
</evidence>
<accession>A0A1B1AEJ1</accession>
<dbReference type="Proteomes" id="UP000092498">
    <property type="component" value="Chromosome"/>
</dbReference>
<evidence type="ECO:0000256" key="3">
    <source>
        <dbReference type="ARBA" id="ARBA00022679"/>
    </source>
</evidence>
<dbReference type="RefSeq" id="WP_066767686.1">
    <property type="nucleotide sequence ID" value="NZ_CP013244.1"/>
</dbReference>
<dbReference type="CDD" id="cd00685">
    <property type="entry name" value="Trans_IPPS_HT"/>
    <property type="match status" value="1"/>
</dbReference>
<keyword evidence="4" id="KW-0479">Metal-binding</keyword>
<dbReference type="InterPro" id="IPR000092">
    <property type="entry name" value="Polyprenyl_synt"/>
</dbReference>
<dbReference type="KEGG" id="cbot:ATE48_03055"/>
<evidence type="ECO:0000256" key="5">
    <source>
        <dbReference type="ARBA" id="ARBA00022842"/>
    </source>
</evidence>
<keyword evidence="6" id="KW-0414">Isoprene biosynthesis</keyword>
<evidence type="ECO:0000256" key="6">
    <source>
        <dbReference type="ARBA" id="ARBA00023229"/>
    </source>
</evidence>
<keyword evidence="5" id="KW-0460">Magnesium</keyword>
<dbReference type="AlphaFoldDB" id="A0A1B1AEJ1"/>
<evidence type="ECO:0000256" key="2">
    <source>
        <dbReference type="ARBA" id="ARBA00006706"/>
    </source>
</evidence>
<dbReference type="GO" id="GO:0046872">
    <property type="term" value="F:metal ion binding"/>
    <property type="evidence" value="ECO:0007669"/>
    <property type="project" value="UniProtKB-KW"/>
</dbReference>
<gene>
    <name evidence="8" type="ORF">ATE48_03055</name>
</gene>
<dbReference type="SFLD" id="SFLDS00005">
    <property type="entry name" value="Isoprenoid_Synthase_Type_I"/>
    <property type="match status" value="1"/>
</dbReference>
<proteinExistence type="inferred from homology"/>
<keyword evidence="9" id="KW-1185">Reference proteome</keyword>
<comment type="similarity">
    <text evidence="2 7">Belongs to the FPP/GGPP synthase family.</text>
</comment>
<dbReference type="PANTHER" id="PTHR43281">
    <property type="entry name" value="FARNESYL DIPHOSPHATE SYNTHASE"/>
    <property type="match status" value="1"/>
</dbReference>
<dbReference type="FunCoup" id="A0A1B1AEJ1">
    <property type="interactions" value="350"/>
</dbReference>
<dbReference type="PROSITE" id="PS00444">
    <property type="entry name" value="POLYPRENYL_SYNTHASE_2"/>
    <property type="match status" value="1"/>
</dbReference>
<evidence type="ECO:0000313" key="8">
    <source>
        <dbReference type="EMBL" id="ANP44973.1"/>
    </source>
</evidence>
<dbReference type="SUPFAM" id="SSF48576">
    <property type="entry name" value="Terpenoid synthases"/>
    <property type="match status" value="1"/>
</dbReference>
<evidence type="ECO:0000256" key="1">
    <source>
        <dbReference type="ARBA" id="ARBA00001946"/>
    </source>
</evidence>
<sequence length="295" mass="31597">MSQIEARIKETAERVNLALENLLPAEQGSEVRLIGAIRYAALGGGKRLRPFFTIEAGRIFDADEGSLLRAACAIECVHAYSLAHDDLPAMDDDDLRRGRPTLHRQYDEATAILAGDALLTFAFELMAEPATHSDPQMRCKLISGLAKASGAQGMVAGQAADMAGADIGSDLIAVTRMNRQKTGALINFAVDAGALIGGASEAEKTALSRYAHDVGLAFQMRDDLLDAEGVVRDTGKAVGKDKARGKVNFVTVLGADATRDRINMLANQAKAHLSVFGSRARILLDAVDFIVDRRY</sequence>
<name>A0A1B1AEJ1_9PROT</name>
<dbReference type="InterPro" id="IPR033749">
    <property type="entry name" value="Polyprenyl_synt_CS"/>
</dbReference>
<dbReference type="GO" id="GO:0005737">
    <property type="term" value="C:cytoplasm"/>
    <property type="evidence" value="ECO:0007669"/>
    <property type="project" value="UniProtKB-ARBA"/>
</dbReference>
<dbReference type="Gene3D" id="1.10.600.10">
    <property type="entry name" value="Farnesyl Diphosphate Synthase"/>
    <property type="match status" value="1"/>
</dbReference>
<dbReference type="Pfam" id="PF00348">
    <property type="entry name" value="polyprenyl_synt"/>
    <property type="match status" value="1"/>
</dbReference>